<protein>
    <submittedName>
        <fullName evidence="3">Transcriptional regulator with XRE-family HTH domain</fullName>
    </submittedName>
</protein>
<dbReference type="InterPro" id="IPR010982">
    <property type="entry name" value="Lambda_DNA-bd_dom_sf"/>
</dbReference>
<gene>
    <name evidence="3" type="ORF">J2851_000754</name>
</gene>
<organism evidence="3 4">
    <name type="scientific">Azospirillum rugosum</name>
    <dbReference type="NCBI Taxonomy" id="416170"/>
    <lineage>
        <taxon>Bacteria</taxon>
        <taxon>Pseudomonadati</taxon>
        <taxon>Pseudomonadota</taxon>
        <taxon>Alphaproteobacteria</taxon>
        <taxon>Rhodospirillales</taxon>
        <taxon>Azospirillaceae</taxon>
        <taxon>Azospirillum</taxon>
    </lineage>
</organism>
<comment type="caution">
    <text evidence="3">The sequence shown here is derived from an EMBL/GenBank/DDBJ whole genome shotgun (WGS) entry which is preliminary data.</text>
</comment>
<name>A0ABS4SEU0_9PROT</name>
<keyword evidence="4" id="KW-1185">Reference proteome</keyword>
<dbReference type="InterPro" id="IPR001387">
    <property type="entry name" value="Cro/C1-type_HTH"/>
</dbReference>
<reference evidence="3 4" key="1">
    <citation type="submission" date="2021-03" db="EMBL/GenBank/DDBJ databases">
        <title>Genomic Encyclopedia of Type Strains, Phase III (KMG-III): the genomes of soil and plant-associated and newly described type strains.</title>
        <authorList>
            <person name="Whitman W."/>
        </authorList>
    </citation>
    <scope>NUCLEOTIDE SEQUENCE [LARGE SCALE GENOMIC DNA]</scope>
    <source>
        <strain evidence="3 4">IMMIB AFH-6</strain>
    </source>
</reference>
<evidence type="ECO:0000256" key="1">
    <source>
        <dbReference type="SAM" id="MobiDB-lite"/>
    </source>
</evidence>
<dbReference type="Proteomes" id="UP000781958">
    <property type="component" value="Unassembled WGS sequence"/>
</dbReference>
<accession>A0ABS4SEU0</accession>
<dbReference type="SMART" id="SM00530">
    <property type="entry name" value="HTH_XRE"/>
    <property type="match status" value="1"/>
</dbReference>
<evidence type="ECO:0000313" key="4">
    <source>
        <dbReference type="Proteomes" id="UP000781958"/>
    </source>
</evidence>
<sequence length="112" mass="12540">METADATAEQDRFAYEFGIRLEAARMTLQLTPADMCKLLGCARSTYTQYIRGGSMIAAQRLAPLVKRGISSDYLLFNVKTAIPAGLIKDLEENEQTAKIERDKPQNKGRRDL</sequence>
<proteinExistence type="predicted"/>
<dbReference type="Gene3D" id="1.10.260.40">
    <property type="entry name" value="lambda repressor-like DNA-binding domains"/>
    <property type="match status" value="1"/>
</dbReference>
<dbReference type="RefSeq" id="WP_209764204.1">
    <property type="nucleotide sequence ID" value="NZ_JAGINP010000002.1"/>
</dbReference>
<feature type="domain" description="HTH cro/C1-type" evidence="2">
    <location>
        <begin position="20"/>
        <end position="74"/>
    </location>
</feature>
<evidence type="ECO:0000259" key="2">
    <source>
        <dbReference type="SMART" id="SM00530"/>
    </source>
</evidence>
<evidence type="ECO:0000313" key="3">
    <source>
        <dbReference type="EMBL" id="MBP2291012.1"/>
    </source>
</evidence>
<feature type="compositionally biased region" description="Basic and acidic residues" evidence="1">
    <location>
        <begin position="95"/>
        <end position="112"/>
    </location>
</feature>
<feature type="region of interest" description="Disordered" evidence="1">
    <location>
        <begin position="93"/>
        <end position="112"/>
    </location>
</feature>
<dbReference type="SUPFAM" id="SSF47413">
    <property type="entry name" value="lambda repressor-like DNA-binding domains"/>
    <property type="match status" value="1"/>
</dbReference>
<dbReference type="EMBL" id="JAGINP010000002">
    <property type="protein sequence ID" value="MBP2291012.1"/>
    <property type="molecule type" value="Genomic_DNA"/>
</dbReference>